<evidence type="ECO:0008006" key="4">
    <source>
        <dbReference type="Google" id="ProtNLM"/>
    </source>
</evidence>
<comment type="caution">
    <text evidence="2">The sequence shown here is derived from an EMBL/GenBank/DDBJ whole genome shotgun (WGS) entry which is preliminary data.</text>
</comment>
<evidence type="ECO:0000256" key="1">
    <source>
        <dbReference type="SAM" id="SignalP"/>
    </source>
</evidence>
<reference evidence="2 3" key="1">
    <citation type="submission" date="2018-06" db="EMBL/GenBank/DDBJ databases">
        <title>Genomic Encyclopedia of Archaeal and Bacterial Type Strains, Phase II (KMG-II): from individual species to whole genera.</title>
        <authorList>
            <person name="Goeker M."/>
        </authorList>
    </citation>
    <scope>NUCLEOTIDE SEQUENCE [LARGE SCALE GENOMIC DNA]</scope>
    <source>
        <strain evidence="2 3">DSM 6779</strain>
    </source>
</reference>
<dbReference type="EMBL" id="QKZK01000006">
    <property type="protein sequence ID" value="PZX18645.1"/>
    <property type="molecule type" value="Genomic_DNA"/>
</dbReference>
<sequence>MFNLFRVVFLAAFSGVLLACSSGGNTPRPIDRHSVVARHGVSVTSFDTLSSLTVGNGAFAFTVDATGLQTFPDAYARGVALGTQSDWGWHSYPNTQNYQRHEAYKTYVYEGREVPISIQHKGNDRKALAGDYFRVNPHRLHLGLLGLDMRHADGRVVSMADITDVQQSLDLWTGIIQSRFRVDGSPVSVTTVCHPDADVVSVRIASPLIESGLLSVKLSFGYPTGKHTDMAFDTLVPERHRSALTVVSPTHGRIARSLDSTRYDVDVQSLTPVRFVQTDHHQINVQSASGEVLELSVRYAPESAADALPLHEATLAASKVAWEQFWMSGGAVDFSGSSDPRAAELERRVVLSQYLTRVQCAGIYPPQETGLTFNSWFGKFHLEMDWWHGAHFVLWGRPELLEKRLGWYRSVFDVAKAKAARQGFEGVRWGKMTDPSGGDSPSSIGEMLIWQQPHIIYFAELIYRQRSDSATLARYADLVFATADFMASFARWDETRAQFVLGPNIIPAQECFKPETTLNPPFELAYWAYALNVAIGWQQRMGLPVTDKWVKVRDGLAPLASDGDKYLVAESSPDTYTNPAWRRDHPMVLGAFGMMPGSASLDTAMMARTFDHLMNDWDWAHTWGWDYPMTAMCATRLGKPADAIHALLMEVQKNTYLPNGHNYQDTRLRIYLPGNGGILTTMAMMCAGYDGCTSVNPGFPNDGTWTVRWEGLNVMP</sequence>
<dbReference type="PROSITE" id="PS51257">
    <property type="entry name" value="PROKAR_LIPOPROTEIN"/>
    <property type="match status" value="1"/>
</dbReference>
<organism evidence="2 3">
    <name type="scientific">Breznakibacter xylanolyticus</name>
    <dbReference type="NCBI Taxonomy" id="990"/>
    <lineage>
        <taxon>Bacteria</taxon>
        <taxon>Pseudomonadati</taxon>
        <taxon>Bacteroidota</taxon>
        <taxon>Bacteroidia</taxon>
        <taxon>Marinilabiliales</taxon>
        <taxon>Marinilabiliaceae</taxon>
        <taxon>Breznakibacter</taxon>
    </lineage>
</organism>
<dbReference type="OrthoDB" id="127395at2"/>
<name>A0A2W7NE03_9BACT</name>
<keyword evidence="1" id="KW-0732">Signal</keyword>
<accession>A0A2W7NE03</accession>
<dbReference type="SUPFAM" id="SSF48208">
    <property type="entry name" value="Six-hairpin glycosidases"/>
    <property type="match status" value="1"/>
</dbReference>
<dbReference type="InterPro" id="IPR008928">
    <property type="entry name" value="6-hairpin_glycosidase_sf"/>
</dbReference>
<dbReference type="Gene3D" id="1.50.10.10">
    <property type="match status" value="1"/>
</dbReference>
<protein>
    <recommendedName>
        <fullName evidence="4">Glycosyl hydrolase family 65</fullName>
    </recommendedName>
</protein>
<dbReference type="Gene3D" id="2.70.98.50">
    <property type="entry name" value="putative glycoside hydrolase family protein from bacillus halodurans"/>
    <property type="match status" value="1"/>
</dbReference>
<keyword evidence="3" id="KW-1185">Reference proteome</keyword>
<feature type="chain" id="PRO_5015861569" description="Glycosyl hydrolase family 65" evidence="1">
    <location>
        <begin position="20"/>
        <end position="716"/>
    </location>
</feature>
<dbReference type="GO" id="GO:0005975">
    <property type="term" value="P:carbohydrate metabolic process"/>
    <property type="evidence" value="ECO:0007669"/>
    <property type="project" value="InterPro"/>
</dbReference>
<feature type="signal peptide" evidence="1">
    <location>
        <begin position="1"/>
        <end position="19"/>
    </location>
</feature>
<dbReference type="InterPro" id="IPR012341">
    <property type="entry name" value="6hp_glycosidase-like_sf"/>
</dbReference>
<proteinExistence type="predicted"/>
<dbReference type="AlphaFoldDB" id="A0A2W7NE03"/>
<dbReference type="RefSeq" id="WP_111444749.1">
    <property type="nucleotide sequence ID" value="NZ_QKZK01000006.1"/>
</dbReference>
<evidence type="ECO:0000313" key="3">
    <source>
        <dbReference type="Proteomes" id="UP000249239"/>
    </source>
</evidence>
<evidence type="ECO:0000313" key="2">
    <source>
        <dbReference type="EMBL" id="PZX18645.1"/>
    </source>
</evidence>
<gene>
    <name evidence="2" type="ORF">LX69_01038</name>
</gene>
<dbReference type="Proteomes" id="UP000249239">
    <property type="component" value="Unassembled WGS sequence"/>
</dbReference>